<dbReference type="Gene3D" id="3.40.50.300">
    <property type="entry name" value="P-loop containing nucleotide triphosphate hydrolases"/>
    <property type="match status" value="1"/>
</dbReference>
<feature type="compositionally biased region" description="Low complexity" evidence="1">
    <location>
        <begin position="322"/>
        <end position="336"/>
    </location>
</feature>
<keyword evidence="3" id="KW-1185">Reference proteome</keyword>
<dbReference type="GO" id="GO:0051782">
    <property type="term" value="P:negative regulation of cell division"/>
    <property type="evidence" value="ECO:0007669"/>
    <property type="project" value="TreeGrafter"/>
</dbReference>
<name>A0A937RPQ1_9ACTN</name>
<dbReference type="GO" id="GO:0016887">
    <property type="term" value="F:ATP hydrolysis activity"/>
    <property type="evidence" value="ECO:0007669"/>
    <property type="project" value="TreeGrafter"/>
</dbReference>
<dbReference type="PANTHER" id="PTHR43384:SF14">
    <property type="entry name" value="ESX-1 SECRETION-ASSOCIATED PROTEIN ESPI"/>
    <property type="match status" value="1"/>
</dbReference>
<dbReference type="AlphaFoldDB" id="A0A937RPQ1"/>
<feature type="compositionally biased region" description="Low complexity" evidence="1">
    <location>
        <begin position="394"/>
        <end position="414"/>
    </location>
</feature>
<evidence type="ECO:0000256" key="1">
    <source>
        <dbReference type="SAM" id="MobiDB-lite"/>
    </source>
</evidence>
<dbReference type="InterPro" id="IPR027417">
    <property type="entry name" value="P-loop_NTPase"/>
</dbReference>
<feature type="compositionally biased region" description="Low complexity" evidence="1">
    <location>
        <begin position="228"/>
        <end position="286"/>
    </location>
</feature>
<dbReference type="GO" id="GO:0005524">
    <property type="term" value="F:ATP binding"/>
    <property type="evidence" value="ECO:0007669"/>
    <property type="project" value="TreeGrafter"/>
</dbReference>
<dbReference type="InterPro" id="IPR050625">
    <property type="entry name" value="ParA/MinD_ATPase"/>
</dbReference>
<evidence type="ECO:0008006" key="4">
    <source>
        <dbReference type="Google" id="ProtNLM"/>
    </source>
</evidence>
<evidence type="ECO:0000313" key="2">
    <source>
        <dbReference type="EMBL" id="MBL7630368.1"/>
    </source>
</evidence>
<dbReference type="GO" id="GO:0009898">
    <property type="term" value="C:cytoplasmic side of plasma membrane"/>
    <property type="evidence" value="ECO:0007669"/>
    <property type="project" value="TreeGrafter"/>
</dbReference>
<feature type="compositionally biased region" description="Low complexity" evidence="1">
    <location>
        <begin position="355"/>
        <end position="376"/>
    </location>
</feature>
<dbReference type="EMBL" id="JAEACQ010000247">
    <property type="protein sequence ID" value="MBL7630368.1"/>
    <property type="molecule type" value="Genomic_DNA"/>
</dbReference>
<dbReference type="RefSeq" id="WP_203031810.1">
    <property type="nucleotide sequence ID" value="NZ_JAEACQ010000247.1"/>
</dbReference>
<dbReference type="GO" id="GO:0005829">
    <property type="term" value="C:cytosol"/>
    <property type="evidence" value="ECO:0007669"/>
    <property type="project" value="TreeGrafter"/>
</dbReference>
<feature type="region of interest" description="Disordered" evidence="1">
    <location>
        <begin position="1"/>
        <end position="434"/>
    </location>
</feature>
<evidence type="ECO:0000313" key="3">
    <source>
        <dbReference type="Proteomes" id="UP000604475"/>
    </source>
</evidence>
<proteinExistence type="predicted"/>
<gene>
    <name evidence="2" type="ORF">I7412_25040</name>
</gene>
<feature type="compositionally biased region" description="Low complexity" evidence="1">
    <location>
        <begin position="86"/>
        <end position="100"/>
    </location>
</feature>
<feature type="compositionally biased region" description="Low complexity" evidence="1">
    <location>
        <begin position="139"/>
        <end position="163"/>
    </location>
</feature>
<dbReference type="SUPFAM" id="SSF52540">
    <property type="entry name" value="P-loop containing nucleoside triphosphate hydrolases"/>
    <property type="match status" value="1"/>
</dbReference>
<feature type="compositionally biased region" description="Pro residues" evidence="1">
    <location>
        <begin position="382"/>
        <end position="391"/>
    </location>
</feature>
<sequence>MRVAPVTGDDEDEPTPGVPRAARSGGEDLADPVSTAGGGGDARPVSLLGVRLTGGGGDRAVVRRPSSRARGAAAGSRRDGDRRLTAIPGDAAAAARPAGAAGQGAAGGDVPPPGRATAPPPRPAASPPRPAASPPRPAASPSGPAARAALPAARTALPAAPAAPAAPPPVRTAPPAIRPVPAGPPPRPAAEPDSTGPVTGPAPRGASGSEAGRQPAVRPAPAGGGWVPDVGLVPAPAAPPRGAWWDPLGLPLPAGQAGAPGPAATADLATADLAAPAVDPAAAATDPPEPPAPDDQDDLVDQSGYAAWLGPRPAEPSGRPMAGQGAKDAPAAAEPAVPGPAVPGPGGDESGEAGPGSTARADAAAPAASPGSPRAGVGFGVPPRPPFPPPGESTTPVVYTPAPAPRPAAELVPPRGGLESASRPAPLEPARPESPRAYQILPGDTWSSGQDDHPGAAAALPAKTRQSPPLACPGAFTAAWLRGLELAGKGILAPVPSTRLGGRRVLVGGFGGGSGRTTVAAGLGMALAALRGGRVVAVDACPDQGGPLADRAGVPGRGVGLRELAAADPRVASLAEVRRFLATAQPSGLEVLPGLRDLTAPGLTPAEAAWAVDLLGRLFPVVVIDGPPGWTQPVPAVLLARADTVVLAAKAGLTEAGCAQDALTALAAARADLPDGAVVVHVETTPSARNWARPAPAQPPALVEPVHAVVTIPYDPALAGGVPPRWDRLRSRTRAAFDELAEIVDAAPLDPRPPSAEHRAAGALPGPPGDLSEDPTVPRPRDRSRSSGSAW</sequence>
<reference evidence="2" key="1">
    <citation type="submission" date="2020-12" db="EMBL/GenBank/DDBJ databases">
        <title>Genomic characterization of non-nitrogen-fixing Frankia strains.</title>
        <authorList>
            <person name="Carlos-Shanley C."/>
            <person name="Guerra T."/>
            <person name="Hahn D."/>
        </authorList>
    </citation>
    <scope>NUCLEOTIDE SEQUENCE</scope>
    <source>
        <strain evidence="2">CN6</strain>
    </source>
</reference>
<feature type="region of interest" description="Disordered" evidence="1">
    <location>
        <begin position="745"/>
        <end position="791"/>
    </location>
</feature>
<feature type="compositionally biased region" description="Pro residues" evidence="1">
    <location>
        <begin position="164"/>
        <end position="189"/>
    </location>
</feature>
<dbReference type="Proteomes" id="UP000604475">
    <property type="component" value="Unassembled WGS sequence"/>
</dbReference>
<feature type="compositionally biased region" description="Pro residues" evidence="1">
    <location>
        <begin position="110"/>
        <end position="138"/>
    </location>
</feature>
<accession>A0A937RPQ1</accession>
<protein>
    <recommendedName>
        <fullName evidence="4">CobQ/CobB/MinD/ParA nucleotide binding domain-containing protein</fullName>
    </recommendedName>
</protein>
<comment type="caution">
    <text evidence="2">The sequence shown here is derived from an EMBL/GenBank/DDBJ whole genome shotgun (WGS) entry which is preliminary data.</text>
</comment>
<organism evidence="2 3">
    <name type="scientific">Frankia nepalensis</name>
    <dbReference type="NCBI Taxonomy" id="1836974"/>
    <lineage>
        <taxon>Bacteria</taxon>
        <taxon>Bacillati</taxon>
        <taxon>Actinomycetota</taxon>
        <taxon>Actinomycetes</taxon>
        <taxon>Frankiales</taxon>
        <taxon>Frankiaceae</taxon>
        <taxon>Frankia</taxon>
    </lineage>
</organism>
<dbReference type="PANTHER" id="PTHR43384">
    <property type="entry name" value="SEPTUM SITE-DETERMINING PROTEIN MIND HOMOLOG, CHLOROPLASTIC-RELATED"/>
    <property type="match status" value="1"/>
</dbReference>